<sequence>MMALQVSGSLLLLIFIFIFISLQNSCSALSAPRFTKIPTDQIGVSGGVVSFVCQASGDPRPQVFWNKKGKKVNSQRIETIEFDEGSGAVLRIQPLRAPRDENVYECVAKNTEGEIATTSKLSIVREDLLPFGFPSIDMGPQLKVVERTRTATMLCAASGIPDPEISWFKDFLPVEPALSQGRIKQLRSGALQIERSEETDQGKYECVASNSKGVRYSSPANLYVRVRRVPPRFTIVPTSHEIMPGGSVNITCVAVGSPMPYVKWMLNSEDLTPEDEMPVGRNVLELNGVRESANYTCVAMSSLGIIDAVAQVIVKSLPRSPGTPIVTETTPTSITITWDSGNPDPVSYYIIQYRAKSPDSKFETVESITTTRYSIGGLYPNTEYEMRVSAVNSIGQGPPSSRTEARTGEQAPASPPRNIQARIISSSAVMVRWDEPEEPNGLIKGYRVYYTLEPSLPVSAWQIQHVQDSTITTVQSLLPSETYTFRVLAFTAVGDGPFSDPVHVKVRPGVPGQPGKFQAGRVTDTSVELSWEPAFSKEPIKAYQLIYKAPEISFEEKKSLEPRLSYVVENLQANTEYSFSLAAVSSKGIGAFSNEIRRRTAQANVPRNFSVNLATKTSVLLTWEFPESSAPYPFTVEYNKKTVVVDARLRKAVIPNLEPNTSYDFKITRESSGNMSGLRHRIHAKTSPRILIRRPELDHTRETETTLTLILPSLDSQSNVRNIYVVVVPLKRGRGVNRQLKSPDEMDLEELLKDISQKQRDPRQRQVDLRRAYITARFTPATLPAFFTLGNQQDYGGFDNRALEAGQEYVFFILAELNSTTGMFVASPYTDPVIAPDSDPQPLDAGDGLIWVVGPVLAVVFIICIVIAILLYKNKPDGKRKDSEPGTKCLLNNAEMMAHHPTDPVEMRRINFQTPGMMSHPPIPVSELPEHMERLKANDNLHLSQEYESIDPGQQFTWEHSNLEVNKQKNRYANVIAYDHTRVILAPVDGIMGSDYINANYIDGYRKQNAYIATQGPLPETFADFWRMVWEQRAATVVMMTRLEEKSRVKCDQYWPSRGTDSFGAVQVSLLDTMELATFCVRTFSLHKNGSNERREVRQFQFTAWPDHGVPEYPTPFLAFLRRVKACNPPDAGPVIVHCSAGVGRTGCFIVIDAMLERLRQERAVDVYGHVTLMRSQRNYMVQTEDQYGFIHEALLEAVACGNTEVAARSLYAYIQTLTQTEAGEHVSGMELEFKRLANSKAHTSRFVSANLPCNKFKNRLVNIMPYETTRVCLQPIRGLEGSDYINASFIDGYRQQRAYIATQGPLAETTEDFWRMLWEHNSTIVVMLTKLREMGREKCHQYWPAERSARYQYFVVDPMAEYNMPQYILREFKVTDARDGQSRTVRQFQFTDWPEQGVPKSGEGFIDFIGQVHKTKEQFGQDGPITVHCSAGVGRTGVFITLSIVLERMRYEGAVDIFQTVKMLRTQRPAMVQTEDEYQFCYQAGLEYLGSFDHYAT</sequence>
<organism evidence="1 2">
    <name type="scientific">Danio rerio</name>
    <name type="common">Zebrafish</name>
    <name type="synonym">Brachydanio rerio</name>
    <dbReference type="NCBI Taxonomy" id="7955"/>
    <lineage>
        <taxon>Eukaryota</taxon>
        <taxon>Metazoa</taxon>
        <taxon>Chordata</taxon>
        <taxon>Craniata</taxon>
        <taxon>Vertebrata</taxon>
        <taxon>Euteleostomi</taxon>
        <taxon>Actinopterygii</taxon>
        <taxon>Neopterygii</taxon>
        <taxon>Teleostei</taxon>
        <taxon>Ostariophysi</taxon>
        <taxon>Cypriniformes</taxon>
        <taxon>Danionidae</taxon>
        <taxon>Danioninae</taxon>
        <taxon>Danio</taxon>
    </lineage>
</organism>
<reference evidence="2" key="1">
    <citation type="submission" date="2025-08" db="UniProtKB">
        <authorList>
            <consortium name="RefSeq"/>
        </authorList>
    </citation>
    <scope>IDENTIFICATION</scope>
    <source>
        <strain evidence="2">Tuebingen</strain>
        <tissue evidence="2">Fibroblasts and whole tissue</tissue>
    </source>
</reference>
<proteinExistence type="predicted"/>
<keyword evidence="1" id="KW-1185">Reference proteome</keyword>
<accession>A0AC58I331</accession>
<dbReference type="RefSeq" id="XP_073788623.1">
    <property type="nucleotide sequence ID" value="XM_073932522.1"/>
</dbReference>
<protein>
    <submittedName>
        <fullName evidence="2">Receptor-type tyrosine-protein phosphatase S isoform X6</fullName>
    </submittedName>
</protein>
<gene>
    <name evidence="2" type="primary">ptprsb</name>
</gene>
<dbReference type="Proteomes" id="UP000000437">
    <property type="component" value="Chromosome 2"/>
</dbReference>
<name>A0AC58I331_DANRE</name>
<evidence type="ECO:0000313" key="1">
    <source>
        <dbReference type="Proteomes" id="UP000000437"/>
    </source>
</evidence>
<keyword evidence="2" id="KW-0675">Receptor</keyword>
<evidence type="ECO:0000313" key="2">
    <source>
        <dbReference type="RefSeq" id="XP_073788623.1"/>
    </source>
</evidence>